<dbReference type="OrthoDB" id="241529at2"/>
<evidence type="ECO:0000256" key="11">
    <source>
        <dbReference type="ARBA" id="ARBA00048684"/>
    </source>
</evidence>
<keyword evidence="8 12" id="KW-0554">One-carbon metabolism</keyword>
<dbReference type="InterPro" id="IPR003209">
    <property type="entry name" value="METHMP_CycHdrlase"/>
</dbReference>
<comment type="function">
    <text evidence="1 12">Catalyzes the hydrolysis of methenyl-H(4)MPT(+) to 5-formyl-H(4)MPT.</text>
</comment>
<protein>
    <recommendedName>
        <fullName evidence="6 12">Methenyltetrahydromethanopterin cyclohydrolase</fullName>
        <ecNumber evidence="5 12">3.5.4.27</ecNumber>
    </recommendedName>
    <alternativeName>
        <fullName evidence="10 12">Methenyl-H4MPT cyclohydrolase</fullName>
    </alternativeName>
</protein>
<dbReference type="UniPathway" id="UPA00562">
    <property type="reaction ID" value="UER00703"/>
</dbReference>
<name>A0A017HQ43_9RHOB</name>
<dbReference type="Gene3D" id="3.10.340.11">
    <property type="entry name" value="Methenyltetrahydromethanopterin Cyclohydrolase, Chain A, domain 1"/>
    <property type="match status" value="1"/>
</dbReference>
<dbReference type="Proteomes" id="UP000019666">
    <property type="component" value="Unassembled WGS sequence"/>
</dbReference>
<evidence type="ECO:0000256" key="3">
    <source>
        <dbReference type="ARBA" id="ARBA00005087"/>
    </source>
</evidence>
<evidence type="ECO:0000256" key="9">
    <source>
        <dbReference type="ARBA" id="ARBA00022801"/>
    </source>
</evidence>
<keyword evidence="9 12" id="KW-0378">Hydrolase</keyword>
<dbReference type="EC" id="3.5.4.27" evidence="5 12"/>
<evidence type="ECO:0000313" key="14">
    <source>
        <dbReference type="Proteomes" id="UP000019666"/>
    </source>
</evidence>
<dbReference type="Pfam" id="PF02289">
    <property type="entry name" value="MCH"/>
    <property type="match status" value="1"/>
</dbReference>
<dbReference type="GO" id="GO:0046294">
    <property type="term" value="P:formaldehyde catabolic process"/>
    <property type="evidence" value="ECO:0007669"/>
    <property type="project" value="UniProtKB-UniRule"/>
</dbReference>
<evidence type="ECO:0000256" key="10">
    <source>
        <dbReference type="ARBA" id="ARBA00030468"/>
    </source>
</evidence>
<evidence type="ECO:0000256" key="6">
    <source>
        <dbReference type="ARBA" id="ARBA00020597"/>
    </source>
</evidence>
<evidence type="ECO:0000256" key="12">
    <source>
        <dbReference type="HAMAP-Rule" id="MF_00486"/>
    </source>
</evidence>
<sequence length="324" mass="33832">MTLSLNARAAVLADALIAEAPALRIGVSHGPGGETLIDCGHRHPGSTEAGLHLARISMAGLASVSLVPSGLAPLPWSVLVRTSQPWLACLGSQYAGWHLPGAGDAPLMVSGPARALARKEPLFDDLPHDEHATRAVLVLEGDAPPTDGTARAAAEACRLPRSALTLLHAPTGCPAGMVQIAARVVECAVQKARLLDFPLADLTEAIATAPVCPPHPDTRAAMGRANDAIIYAGRAHLFVTGAPSRARALARRLPSRTAPDWGRSFAEVWEAAYGDFARIDSRFFSPAEVHVTALDTGETFTSGPPDLARLIAFSDASPPEPPKP</sequence>
<evidence type="ECO:0000256" key="1">
    <source>
        <dbReference type="ARBA" id="ARBA00004058"/>
    </source>
</evidence>
<dbReference type="STRING" id="442562.Rumeso_01550"/>
<dbReference type="GO" id="GO:0006730">
    <property type="term" value="P:one-carbon metabolic process"/>
    <property type="evidence" value="ECO:0007669"/>
    <property type="project" value="UniProtKB-UniRule"/>
</dbReference>
<keyword evidence="14" id="KW-1185">Reference proteome</keyword>
<comment type="similarity">
    <text evidence="4 12">Belongs to the MCH family.</text>
</comment>
<dbReference type="GO" id="GO:0018759">
    <property type="term" value="F:methenyltetrahydromethanopterin cyclohydrolase activity"/>
    <property type="evidence" value="ECO:0007669"/>
    <property type="project" value="UniProtKB-UniRule"/>
</dbReference>
<comment type="subcellular location">
    <subcellularLocation>
        <location evidence="2 12">Cytoplasm</location>
    </subcellularLocation>
</comment>
<dbReference type="RefSeq" id="WP_037277054.1">
    <property type="nucleotide sequence ID" value="NZ_KK088521.1"/>
</dbReference>
<dbReference type="NCBIfam" id="TIGR03120">
    <property type="entry name" value="one_C_mch"/>
    <property type="match status" value="1"/>
</dbReference>
<evidence type="ECO:0000256" key="2">
    <source>
        <dbReference type="ARBA" id="ARBA00004496"/>
    </source>
</evidence>
<dbReference type="HOGENOM" id="CLU_876031_0_0_5"/>
<dbReference type="Gene3D" id="3.30.1030.10">
    <property type="entry name" value="Methenyltetrahydromethanopterin Cyclohydrolase, Chain A, domain 2"/>
    <property type="match status" value="1"/>
</dbReference>
<dbReference type="AlphaFoldDB" id="A0A017HQ43"/>
<dbReference type="SUPFAM" id="SSF56199">
    <property type="entry name" value="Methenyltetrahydromethanopterin cyclohydrolase"/>
    <property type="match status" value="1"/>
</dbReference>
<evidence type="ECO:0000256" key="8">
    <source>
        <dbReference type="ARBA" id="ARBA00022563"/>
    </source>
</evidence>
<proteinExistence type="inferred from homology"/>
<dbReference type="EMBL" id="AOSK01000041">
    <property type="protein sequence ID" value="EYD76592.1"/>
    <property type="molecule type" value="Genomic_DNA"/>
</dbReference>
<reference evidence="13 14" key="1">
    <citation type="submission" date="2013-02" db="EMBL/GenBank/DDBJ databases">
        <authorList>
            <person name="Fiebig A."/>
            <person name="Goeker M."/>
            <person name="Klenk H.-P.P."/>
        </authorList>
    </citation>
    <scope>NUCLEOTIDE SEQUENCE [LARGE SCALE GENOMIC DNA]</scope>
    <source>
        <strain evidence="13 14">DSM 19309</strain>
    </source>
</reference>
<evidence type="ECO:0000313" key="13">
    <source>
        <dbReference type="EMBL" id="EYD76592.1"/>
    </source>
</evidence>
<evidence type="ECO:0000256" key="7">
    <source>
        <dbReference type="ARBA" id="ARBA00022490"/>
    </source>
</evidence>
<comment type="pathway">
    <text evidence="3 12">One-carbon metabolism; formaldehyde degradation; formate from formaldehyde (H(4)MPT route): step 3/5.</text>
</comment>
<evidence type="ECO:0000256" key="4">
    <source>
        <dbReference type="ARBA" id="ARBA00006902"/>
    </source>
</evidence>
<comment type="caution">
    <text evidence="13">The sequence shown here is derived from an EMBL/GenBank/DDBJ whole genome shotgun (WGS) entry which is preliminary data.</text>
</comment>
<evidence type="ECO:0000256" key="5">
    <source>
        <dbReference type="ARBA" id="ARBA00012765"/>
    </source>
</evidence>
<dbReference type="PATRIC" id="fig|442562.3.peg.1535"/>
<dbReference type="HAMAP" id="MF_00486">
    <property type="entry name" value="McH"/>
    <property type="match status" value="1"/>
</dbReference>
<keyword evidence="7 12" id="KW-0963">Cytoplasm</keyword>
<dbReference type="GO" id="GO:0005737">
    <property type="term" value="C:cytoplasm"/>
    <property type="evidence" value="ECO:0007669"/>
    <property type="project" value="UniProtKB-SubCell"/>
</dbReference>
<gene>
    <name evidence="12" type="primary">mch</name>
    <name evidence="13" type="ORF">Rumeso_01550</name>
</gene>
<comment type="catalytic activity">
    <reaction evidence="11 12">
        <text>5,10-methenyl-5,6,7,8-tetrahydromethanopterin + H2O = N(5)-formyl-5,6,7,8-tetrahydromethanopterin + H(+)</text>
        <dbReference type="Rhea" id="RHEA:19053"/>
        <dbReference type="ChEBI" id="CHEBI:15377"/>
        <dbReference type="ChEBI" id="CHEBI:15378"/>
        <dbReference type="ChEBI" id="CHEBI:58018"/>
        <dbReference type="ChEBI" id="CHEBI:58337"/>
        <dbReference type="EC" id="3.5.4.27"/>
    </reaction>
</comment>
<accession>A0A017HQ43</accession>
<organism evidence="13 14">
    <name type="scientific">Rubellimicrobium mesophilum DSM 19309</name>
    <dbReference type="NCBI Taxonomy" id="442562"/>
    <lineage>
        <taxon>Bacteria</taxon>
        <taxon>Pseudomonadati</taxon>
        <taxon>Pseudomonadota</taxon>
        <taxon>Alphaproteobacteria</taxon>
        <taxon>Rhodobacterales</taxon>
        <taxon>Roseobacteraceae</taxon>
        <taxon>Rubellimicrobium</taxon>
    </lineage>
</organism>